<evidence type="ECO:0000313" key="9">
    <source>
        <dbReference type="EMBL" id="PPV16964.1"/>
    </source>
</evidence>
<dbReference type="InterPro" id="IPR035906">
    <property type="entry name" value="MetI-like_sf"/>
</dbReference>
<dbReference type="CDD" id="cd06261">
    <property type="entry name" value="TM_PBP2"/>
    <property type="match status" value="1"/>
</dbReference>
<evidence type="ECO:0000256" key="7">
    <source>
        <dbReference type="RuleBase" id="RU363032"/>
    </source>
</evidence>
<keyword evidence="3" id="KW-1003">Cell membrane</keyword>
<evidence type="ECO:0000256" key="4">
    <source>
        <dbReference type="ARBA" id="ARBA00022692"/>
    </source>
</evidence>
<dbReference type="Pfam" id="PF00528">
    <property type="entry name" value="BPD_transp_1"/>
    <property type="match status" value="1"/>
</dbReference>
<evidence type="ECO:0000256" key="1">
    <source>
        <dbReference type="ARBA" id="ARBA00004651"/>
    </source>
</evidence>
<dbReference type="Proteomes" id="UP000238081">
    <property type="component" value="Unassembled WGS sequence"/>
</dbReference>
<keyword evidence="5 7" id="KW-1133">Transmembrane helix</keyword>
<name>A0A0A6PZ52_CLOBU</name>
<evidence type="ECO:0000259" key="8">
    <source>
        <dbReference type="PROSITE" id="PS50928"/>
    </source>
</evidence>
<evidence type="ECO:0000313" key="10">
    <source>
        <dbReference type="Proteomes" id="UP000238081"/>
    </source>
</evidence>
<feature type="transmembrane region" description="Helical" evidence="7">
    <location>
        <begin position="220"/>
        <end position="239"/>
    </location>
</feature>
<keyword evidence="4 7" id="KW-0812">Transmembrane</keyword>
<dbReference type="InterPro" id="IPR000515">
    <property type="entry name" value="MetI-like"/>
</dbReference>
<dbReference type="GO" id="GO:0005886">
    <property type="term" value="C:plasma membrane"/>
    <property type="evidence" value="ECO:0007669"/>
    <property type="project" value="UniProtKB-SubCell"/>
</dbReference>
<dbReference type="PANTHER" id="PTHR30151:SF0">
    <property type="entry name" value="ABC TRANSPORTER PERMEASE PROTEIN MJ0413-RELATED"/>
    <property type="match status" value="1"/>
</dbReference>
<evidence type="ECO:0000256" key="5">
    <source>
        <dbReference type="ARBA" id="ARBA00022989"/>
    </source>
</evidence>
<dbReference type="GO" id="GO:0055085">
    <property type="term" value="P:transmembrane transport"/>
    <property type="evidence" value="ECO:0007669"/>
    <property type="project" value="InterPro"/>
</dbReference>
<proteinExistence type="inferred from homology"/>
<reference evidence="9 10" key="1">
    <citation type="submission" date="2016-01" db="EMBL/GenBank/DDBJ databases">
        <title>Characterization of the Clostridium difficile lineages that are prevalent in Hong Kong and China.</title>
        <authorList>
            <person name="Kwok J.S.-L."/>
            <person name="Lam W.-Y."/>
            <person name="Ip M."/>
            <person name="Chan T.-F."/>
            <person name="Hawkey P.M."/>
            <person name="Tsui S.K.-W."/>
        </authorList>
    </citation>
    <scope>NUCLEOTIDE SEQUENCE [LARGE SCALE GENOMIC DNA]</scope>
    <source>
        <strain evidence="9 10">300064</strain>
    </source>
</reference>
<comment type="similarity">
    <text evidence="7">Belongs to the binding-protein-dependent transport system permease family.</text>
</comment>
<gene>
    <name evidence="9" type="ORF">AWN73_08935</name>
</gene>
<dbReference type="PROSITE" id="PS50928">
    <property type="entry name" value="ABC_TM1"/>
    <property type="match status" value="1"/>
</dbReference>
<evidence type="ECO:0000256" key="6">
    <source>
        <dbReference type="ARBA" id="ARBA00023136"/>
    </source>
</evidence>
<dbReference type="RefSeq" id="WP_024039131.1">
    <property type="nucleotide sequence ID" value="NZ_CANCWB010000001.1"/>
</dbReference>
<keyword evidence="2 7" id="KW-0813">Transport</keyword>
<accession>A0A0A6PZ52</accession>
<organism evidence="9 10">
    <name type="scientific">Clostridium butyricum</name>
    <dbReference type="NCBI Taxonomy" id="1492"/>
    <lineage>
        <taxon>Bacteria</taxon>
        <taxon>Bacillati</taxon>
        <taxon>Bacillota</taxon>
        <taxon>Clostridia</taxon>
        <taxon>Eubacteriales</taxon>
        <taxon>Clostridiaceae</taxon>
        <taxon>Clostridium</taxon>
    </lineage>
</organism>
<comment type="caution">
    <text evidence="9">The sequence shown here is derived from an EMBL/GenBank/DDBJ whole genome shotgun (WGS) entry which is preliminary data.</text>
</comment>
<feature type="transmembrane region" description="Helical" evidence="7">
    <location>
        <begin position="66"/>
        <end position="89"/>
    </location>
</feature>
<keyword evidence="6 7" id="KW-0472">Membrane</keyword>
<feature type="transmembrane region" description="Helical" evidence="7">
    <location>
        <begin position="174"/>
        <end position="192"/>
    </location>
</feature>
<feature type="domain" description="ABC transmembrane type-1" evidence="8">
    <location>
        <begin position="58"/>
        <end position="238"/>
    </location>
</feature>
<feature type="transmembrane region" description="Helical" evidence="7">
    <location>
        <begin position="121"/>
        <end position="138"/>
    </location>
</feature>
<dbReference type="EMBL" id="LRDH01000056">
    <property type="protein sequence ID" value="PPV16964.1"/>
    <property type="molecule type" value="Genomic_DNA"/>
</dbReference>
<protein>
    <submittedName>
        <fullName evidence="9">ABC transporter permease</fullName>
    </submittedName>
</protein>
<dbReference type="Gene3D" id="1.10.3720.10">
    <property type="entry name" value="MetI-like"/>
    <property type="match status" value="1"/>
</dbReference>
<dbReference type="PANTHER" id="PTHR30151">
    <property type="entry name" value="ALKANE SULFONATE ABC TRANSPORTER-RELATED, MEMBRANE SUBUNIT"/>
    <property type="match status" value="1"/>
</dbReference>
<evidence type="ECO:0000256" key="2">
    <source>
        <dbReference type="ARBA" id="ARBA00022448"/>
    </source>
</evidence>
<dbReference type="AlphaFoldDB" id="A0A0A6PZ52"/>
<feature type="transmembrane region" description="Helical" evidence="7">
    <location>
        <begin position="96"/>
        <end position="115"/>
    </location>
</feature>
<evidence type="ECO:0000256" key="3">
    <source>
        <dbReference type="ARBA" id="ARBA00022475"/>
    </source>
</evidence>
<dbReference type="SUPFAM" id="SSF161098">
    <property type="entry name" value="MetI-like"/>
    <property type="match status" value="1"/>
</dbReference>
<sequence>MIKYSWKSKYTLFSCIFFLVLWEVVAIILNNDIYLPRIECILKELLNLVKDKNFYMYVSSSFMRTLISYSFALFLSVFLGILSSVYPFFKYLIAPLNSFVKTIPTLVLVVLALVWFDKDSAPFIVGFAIIFPILYEGIQNSLTKIDTKIMEMTAIYEVCIFDKIRKIYMPTIKFYIMNIFVSTLSLTFKVVIAGEVHGQPKYGIGSQIQLEKVNFNTTGIFAWILIIVLISLVFEIINIKLNKTTYRWLNEDKH</sequence>
<comment type="subcellular location">
    <subcellularLocation>
        <location evidence="1 7">Cell membrane</location>
        <topology evidence="1 7">Multi-pass membrane protein</topology>
    </subcellularLocation>
</comment>